<comment type="caution">
    <text evidence="1">The sequence shown here is derived from an EMBL/GenBank/DDBJ whole genome shotgun (WGS) entry which is preliminary data.</text>
</comment>
<dbReference type="EMBL" id="CM020620">
    <property type="protein sequence ID" value="KAK1868291.1"/>
    <property type="molecule type" value="Genomic_DNA"/>
</dbReference>
<evidence type="ECO:0000313" key="1">
    <source>
        <dbReference type="EMBL" id="KAK1868291.1"/>
    </source>
</evidence>
<protein>
    <submittedName>
        <fullName evidence="1">Uncharacterized protein</fullName>
    </submittedName>
</protein>
<evidence type="ECO:0000313" key="2">
    <source>
        <dbReference type="Proteomes" id="UP000798662"/>
    </source>
</evidence>
<proteinExistence type="predicted"/>
<keyword evidence="2" id="KW-1185">Reference proteome</keyword>
<accession>A0ACC3CDF5</accession>
<gene>
    <name evidence="1" type="ORF">I4F81_010780</name>
</gene>
<organism evidence="1 2">
    <name type="scientific">Pyropia yezoensis</name>
    <name type="common">Susabi-nori</name>
    <name type="synonym">Porphyra yezoensis</name>
    <dbReference type="NCBI Taxonomy" id="2788"/>
    <lineage>
        <taxon>Eukaryota</taxon>
        <taxon>Rhodophyta</taxon>
        <taxon>Bangiophyceae</taxon>
        <taxon>Bangiales</taxon>
        <taxon>Bangiaceae</taxon>
        <taxon>Pyropia</taxon>
    </lineage>
</organism>
<dbReference type="Proteomes" id="UP000798662">
    <property type="component" value="Chromosome 3"/>
</dbReference>
<reference evidence="1" key="1">
    <citation type="submission" date="2019-11" db="EMBL/GenBank/DDBJ databases">
        <title>Nori genome reveals adaptations in red seaweeds to the harsh intertidal environment.</title>
        <authorList>
            <person name="Wang D."/>
            <person name="Mao Y."/>
        </authorList>
    </citation>
    <scope>NUCLEOTIDE SEQUENCE</scope>
    <source>
        <tissue evidence="1">Gametophyte</tissue>
    </source>
</reference>
<name>A0ACC3CDF5_PYRYE</name>
<sequence length="472" mass="47562">MHGGKTKFDKDLAADEAESPGTWALEPLLERNAHQRHRNLVADVIAFVRQHGRVPDATRGSKTTRRVLGLVASSAGGAVGIAAAAWALAASAAEAVFLAAVKELSATLSLFVLREGIFGATAATLATAAPGAVAAAAVVDLAAHVGGIGTAWSSSVGGVPHRVSTPSAAAVTSLVARLATPAAAGLVATAVAGTAAAAAALKPLPAVAVAAAQVGARAVVAAAAIAAGVVPRPPAGSLAGAAALLAAVSLLGAASHRLSPPCRPARPGSKTGSYWGTKEEVEADGEYKLLPPSDRLGVLGIVAEDIRRFAADLQAAAVRLLSATDNLEGRAAGVTPAQASVRRERLRYADRAARIALSPFYTTLLTRLVAAPGGLAFLINLRAGIISTSRDAPTPPPRTFLTEVTAALRMWLSVGGLSLAAETPSSPATLLQRLATVSSASSPQPVRAGMESLCARLQNPRIRANALMHAGM</sequence>